<evidence type="ECO:0000313" key="2">
    <source>
        <dbReference type="RefSeq" id="XP_010507337.1"/>
    </source>
</evidence>
<name>A0ABM0YXB2_CAMSA</name>
<evidence type="ECO:0000313" key="1">
    <source>
        <dbReference type="Proteomes" id="UP000694864"/>
    </source>
</evidence>
<gene>
    <name evidence="2" type="primary">LOC104783939</name>
</gene>
<reference evidence="2" key="2">
    <citation type="submission" date="2025-08" db="UniProtKB">
        <authorList>
            <consortium name="RefSeq"/>
        </authorList>
    </citation>
    <scope>IDENTIFICATION</scope>
    <source>
        <tissue evidence="2">Leaf</tissue>
    </source>
</reference>
<reference evidence="1" key="1">
    <citation type="journal article" date="2014" name="Nat. Commun.">
        <title>The emerging biofuel crop Camelina sativa retains a highly undifferentiated hexaploid genome structure.</title>
        <authorList>
            <person name="Kagale S."/>
            <person name="Koh C."/>
            <person name="Nixon J."/>
            <person name="Bollina V."/>
            <person name="Clarke W.E."/>
            <person name="Tuteja R."/>
            <person name="Spillane C."/>
            <person name="Robinson S.J."/>
            <person name="Links M.G."/>
            <person name="Clarke C."/>
            <person name="Higgins E.E."/>
            <person name="Huebert T."/>
            <person name="Sharpe A.G."/>
            <person name="Parkin I.A."/>
        </authorList>
    </citation>
    <scope>NUCLEOTIDE SEQUENCE [LARGE SCALE GENOMIC DNA]</scope>
    <source>
        <strain evidence="1">cv. DH55</strain>
    </source>
</reference>
<dbReference type="GeneID" id="104783939"/>
<accession>A0ABM0YXB2</accession>
<protein>
    <submittedName>
        <fullName evidence="2">Uncharacterized protein LOC104783939</fullName>
    </submittedName>
</protein>
<dbReference type="Proteomes" id="UP000694864">
    <property type="component" value="Chromosome 4"/>
</dbReference>
<sequence>MEGPPKHEFTLKNHEGLLRAQAFYKRWFGATEMGRHQQRLNSMGSLSSPPTSLRPSPKSDFPVPWSFYKSLLWDLSSGIPSDSPGLSEKKRVSQKFVNCVGVKVRIMFWICALFPKPSCGPSSMIPCYSKQYLWFSLEEKRRRLVNYHLNYQNVRFVEYFTLVYVSQDSLASFVSRLFRLISILRWAQLAFCVQPLLNHLATKEYISDYYERAVDKYEALFARLPPPARDPRVFRRDVTLEWMDLKTTVAALVEWLRTQIWAIDKNKEDDAMYHILSTEIMYWRNEG</sequence>
<keyword evidence="1" id="KW-1185">Reference proteome</keyword>
<organism evidence="1 2">
    <name type="scientific">Camelina sativa</name>
    <name type="common">False flax</name>
    <name type="synonym">Myagrum sativum</name>
    <dbReference type="NCBI Taxonomy" id="90675"/>
    <lineage>
        <taxon>Eukaryota</taxon>
        <taxon>Viridiplantae</taxon>
        <taxon>Streptophyta</taxon>
        <taxon>Embryophyta</taxon>
        <taxon>Tracheophyta</taxon>
        <taxon>Spermatophyta</taxon>
        <taxon>Magnoliopsida</taxon>
        <taxon>eudicotyledons</taxon>
        <taxon>Gunneridae</taxon>
        <taxon>Pentapetalae</taxon>
        <taxon>rosids</taxon>
        <taxon>malvids</taxon>
        <taxon>Brassicales</taxon>
        <taxon>Brassicaceae</taxon>
        <taxon>Camelineae</taxon>
        <taxon>Camelina</taxon>
    </lineage>
</organism>
<proteinExistence type="predicted"/>
<dbReference type="RefSeq" id="XP_010507337.1">
    <property type="nucleotide sequence ID" value="XM_010509035.2"/>
</dbReference>